<dbReference type="Gene3D" id="3.40.1160.10">
    <property type="entry name" value="Acetylglutamate kinase-like"/>
    <property type="match status" value="1"/>
</dbReference>
<keyword evidence="6 14" id="KW-0808">Transferase</keyword>
<dbReference type="GO" id="GO:0005524">
    <property type="term" value="F:ATP binding"/>
    <property type="evidence" value="ECO:0007669"/>
    <property type="project" value="UniProtKB-KW"/>
</dbReference>
<dbReference type="SUPFAM" id="SSF53633">
    <property type="entry name" value="Carbamate kinase-like"/>
    <property type="match status" value="1"/>
</dbReference>
<comment type="caution">
    <text evidence="17">The sequence shown here is derived from an EMBL/GenBank/DDBJ whole genome shotgun (WGS) entry which is preliminary data.</text>
</comment>
<dbReference type="Gene3D" id="3.30.2130.10">
    <property type="entry name" value="VC0802-like"/>
    <property type="match status" value="1"/>
</dbReference>
<dbReference type="InterPro" id="IPR001341">
    <property type="entry name" value="Asp_kinase"/>
</dbReference>
<dbReference type="GO" id="GO:0019877">
    <property type="term" value="P:diaminopimelate biosynthetic process"/>
    <property type="evidence" value="ECO:0007669"/>
    <property type="project" value="UniProtKB-KW"/>
</dbReference>
<dbReference type="InterPro" id="IPR045865">
    <property type="entry name" value="ACT-like_dom_sf"/>
</dbReference>
<evidence type="ECO:0000256" key="2">
    <source>
        <dbReference type="ARBA" id="ARBA00004766"/>
    </source>
</evidence>
<feature type="binding site" evidence="13">
    <location>
        <position position="49"/>
    </location>
    <ligand>
        <name>substrate</name>
    </ligand>
</feature>
<evidence type="ECO:0000256" key="5">
    <source>
        <dbReference type="ARBA" id="ARBA00010122"/>
    </source>
</evidence>
<evidence type="ECO:0000256" key="9">
    <source>
        <dbReference type="ARBA" id="ARBA00022840"/>
    </source>
</evidence>
<dbReference type="GO" id="GO:0005829">
    <property type="term" value="C:cytosol"/>
    <property type="evidence" value="ECO:0007669"/>
    <property type="project" value="TreeGrafter"/>
</dbReference>
<dbReference type="InterPro" id="IPR036393">
    <property type="entry name" value="AceGlu_kinase-like_sf"/>
</dbReference>
<reference evidence="17" key="2">
    <citation type="journal article" date="2021" name="PeerJ">
        <title>Extensive microbial diversity within the chicken gut microbiome revealed by metagenomics and culture.</title>
        <authorList>
            <person name="Gilroy R."/>
            <person name="Ravi A."/>
            <person name="Getino M."/>
            <person name="Pursley I."/>
            <person name="Horton D.L."/>
            <person name="Alikhan N.F."/>
            <person name="Baker D."/>
            <person name="Gharbi K."/>
            <person name="Hall N."/>
            <person name="Watson M."/>
            <person name="Adriaenssens E.M."/>
            <person name="Foster-Nyarko E."/>
            <person name="Jarju S."/>
            <person name="Secka A."/>
            <person name="Antonio M."/>
            <person name="Oren A."/>
            <person name="Chaudhuri R.R."/>
            <person name="La Ragione R."/>
            <person name="Hildebrand F."/>
            <person name="Pallen M.J."/>
        </authorList>
    </citation>
    <scope>NUCLEOTIDE SEQUENCE</scope>
    <source>
        <strain evidence="17">1063</strain>
    </source>
</reference>
<evidence type="ECO:0000256" key="12">
    <source>
        <dbReference type="ARBA" id="ARBA00047872"/>
    </source>
</evidence>
<feature type="binding site" evidence="13">
    <location>
        <begin position="205"/>
        <end position="206"/>
    </location>
    <ligand>
        <name>ATP</name>
        <dbReference type="ChEBI" id="CHEBI:30616"/>
    </ligand>
</feature>
<dbReference type="InterPro" id="IPR002912">
    <property type="entry name" value="ACT_dom"/>
</dbReference>
<keyword evidence="8 14" id="KW-0418">Kinase</keyword>
<evidence type="ECO:0000256" key="14">
    <source>
        <dbReference type="RuleBase" id="RU003448"/>
    </source>
</evidence>
<feature type="binding site" evidence="13">
    <location>
        <position position="114"/>
    </location>
    <ligand>
        <name>substrate</name>
    </ligand>
</feature>
<dbReference type="SUPFAM" id="SSF55021">
    <property type="entry name" value="ACT-like"/>
    <property type="match status" value="2"/>
</dbReference>
<dbReference type="PROSITE" id="PS00324">
    <property type="entry name" value="ASPARTOKINASE"/>
    <property type="match status" value="1"/>
</dbReference>
<dbReference type="InterPro" id="IPR054352">
    <property type="entry name" value="ACT_Aspartokinase"/>
</dbReference>
<feature type="binding site" evidence="13">
    <location>
        <begin position="5"/>
        <end position="8"/>
    </location>
    <ligand>
        <name>ATP</name>
        <dbReference type="ChEBI" id="CHEBI:30616"/>
    </ligand>
</feature>
<dbReference type="PANTHER" id="PTHR21499">
    <property type="entry name" value="ASPARTATE KINASE"/>
    <property type="match status" value="1"/>
</dbReference>
<dbReference type="InterPro" id="IPR018042">
    <property type="entry name" value="Aspartate_kinase_CS"/>
</dbReference>
<evidence type="ECO:0000256" key="8">
    <source>
        <dbReference type="ARBA" id="ARBA00022777"/>
    </source>
</evidence>
<dbReference type="CDD" id="cd04911">
    <property type="entry name" value="ACT_AKiii-YclM-BS_1"/>
    <property type="match status" value="1"/>
</dbReference>
<accession>A0A9D1HRV9</accession>
<dbReference type="AlphaFoldDB" id="A0A9D1HRV9"/>
<gene>
    <name evidence="17" type="ORF">IAD51_01520</name>
</gene>
<reference evidence="17" key="1">
    <citation type="submission" date="2020-10" db="EMBL/GenBank/DDBJ databases">
        <authorList>
            <person name="Gilroy R."/>
        </authorList>
    </citation>
    <scope>NUCLEOTIDE SEQUENCE</scope>
    <source>
        <strain evidence="17">1063</strain>
    </source>
</reference>
<protein>
    <recommendedName>
        <fullName evidence="14">Aspartokinase</fullName>
        <ecNumber evidence="14">2.7.2.4</ecNumber>
    </recommendedName>
</protein>
<evidence type="ECO:0000256" key="11">
    <source>
        <dbReference type="ARBA" id="ARBA00023154"/>
    </source>
</evidence>
<evidence type="ECO:0000256" key="15">
    <source>
        <dbReference type="RuleBase" id="RU004249"/>
    </source>
</evidence>
<dbReference type="Pfam" id="PF00696">
    <property type="entry name" value="AA_kinase"/>
    <property type="match status" value="1"/>
</dbReference>
<dbReference type="InterPro" id="IPR005260">
    <property type="entry name" value="Asp_kin_monofn"/>
</dbReference>
<dbReference type="GO" id="GO:0004072">
    <property type="term" value="F:aspartate kinase activity"/>
    <property type="evidence" value="ECO:0007669"/>
    <property type="project" value="UniProtKB-EC"/>
</dbReference>
<feature type="binding site" evidence="13">
    <location>
        <position position="216"/>
    </location>
    <ligand>
        <name>ATP</name>
        <dbReference type="ChEBI" id="CHEBI:30616"/>
    </ligand>
</feature>
<dbReference type="PROSITE" id="PS51671">
    <property type="entry name" value="ACT"/>
    <property type="match status" value="1"/>
</dbReference>
<dbReference type="PIRSF" id="PIRSF000726">
    <property type="entry name" value="Asp_kin"/>
    <property type="match status" value="1"/>
</dbReference>
<evidence type="ECO:0000256" key="7">
    <source>
        <dbReference type="ARBA" id="ARBA00022741"/>
    </source>
</evidence>
<dbReference type="GO" id="GO:0009089">
    <property type="term" value="P:lysine biosynthetic process via diaminopimelate"/>
    <property type="evidence" value="ECO:0007669"/>
    <property type="project" value="InterPro"/>
</dbReference>
<dbReference type="EMBL" id="DVMN01000027">
    <property type="protein sequence ID" value="HIU20907.1"/>
    <property type="molecule type" value="Genomic_DNA"/>
</dbReference>
<dbReference type="Proteomes" id="UP000824088">
    <property type="component" value="Unassembled WGS sequence"/>
</dbReference>
<evidence type="ECO:0000313" key="17">
    <source>
        <dbReference type="EMBL" id="HIU20907.1"/>
    </source>
</evidence>
<evidence type="ECO:0000259" key="16">
    <source>
        <dbReference type="PROSITE" id="PS51671"/>
    </source>
</evidence>
<evidence type="ECO:0000256" key="4">
    <source>
        <dbReference type="ARBA" id="ARBA00005139"/>
    </source>
</evidence>
<dbReference type="GO" id="GO:0009090">
    <property type="term" value="P:homoserine biosynthetic process"/>
    <property type="evidence" value="ECO:0007669"/>
    <property type="project" value="TreeGrafter"/>
</dbReference>
<comment type="pathway">
    <text evidence="2 15">Amino-acid biosynthesis; L-lysine biosynthesis via DAP pathway; (S)-tetrahydrodipicolinate from L-aspartate: step 1/4.</text>
</comment>
<organism evidence="17 18">
    <name type="scientific">Candidatus Limadaptatus stercorigallinarum</name>
    <dbReference type="NCBI Taxonomy" id="2840845"/>
    <lineage>
        <taxon>Bacteria</taxon>
        <taxon>Bacillati</taxon>
        <taxon>Bacillota</taxon>
        <taxon>Clostridia</taxon>
        <taxon>Eubacteriales</taxon>
        <taxon>Candidatus Limadaptatus</taxon>
    </lineage>
</organism>
<sequence length="436" mass="46797">MKVCKFGGTSMANSKTITQVADIIASDASRAYIVVSAPGKRDSADVKVTDALYACAREKQEKGNCDGTFAVIEKRFSDIEEELGVDVGMKDALAEVKSNIEAGAGVDYIASRGEYLSARVLAAKLGVEFVDTQDLIKFGPKGELMLDLSLDLLRARLADCERAVLPGFYGSDKEGNVKTFSRGGSDITGAIVARAVGAEVYENWTDVDGFLTADPRIISHPAIIDCLSYKELRELAYMGAEVLHPESIFPVRSAGIPINIRNTFNPSAKGTLIVADGKKSAGSGRVVTGIAGRKGFTIINIEKDMMNREIGFGRKALSVLEYEGVSFEHMPSGIDTLSLVIRDEYLANNAQSLVGKLRAALDADNIEIHSGLSLIATVGNNMASRQGTAATIFSALADSHINIRMIDQGSSEMNIIVGVDTFDYEKAINAIYYAFC</sequence>
<keyword evidence="15" id="KW-0028">Amino-acid biosynthesis</keyword>
<evidence type="ECO:0000256" key="10">
    <source>
        <dbReference type="ARBA" id="ARBA00022915"/>
    </source>
</evidence>
<proteinExistence type="inferred from homology"/>
<evidence type="ECO:0000256" key="3">
    <source>
        <dbReference type="ARBA" id="ARBA00004986"/>
    </source>
</evidence>
<keyword evidence="11" id="KW-0457">Lysine biosynthesis</keyword>
<keyword evidence="9 13" id="KW-0067">ATP-binding</keyword>
<evidence type="ECO:0000256" key="1">
    <source>
        <dbReference type="ARBA" id="ARBA00003121"/>
    </source>
</evidence>
<comment type="similarity">
    <text evidence="5 14">Belongs to the aspartokinase family.</text>
</comment>
<comment type="pathway">
    <text evidence="3 15">Amino-acid biosynthesis; L-methionine biosynthesis via de novo pathway; L-homoserine from L-aspartate: step 1/3.</text>
</comment>
<keyword evidence="7 13" id="KW-0547">Nucleotide-binding</keyword>
<evidence type="ECO:0000256" key="6">
    <source>
        <dbReference type="ARBA" id="ARBA00022679"/>
    </source>
</evidence>
<name>A0A9D1HRV9_9FIRM</name>
<dbReference type="EC" id="2.7.2.4" evidence="14"/>
<feature type="domain" description="ACT" evidence="16">
    <location>
        <begin position="377"/>
        <end position="436"/>
    </location>
</feature>
<comment type="function">
    <text evidence="1">Catalyzes the phosphorylation of the beta-carboxyl group of aspartic acid with ATP to yield 4-phospho-L-aspartate, which is involved in the branched biosynthetic pathway leading to the biosynthesis of amino acids threonine, isoleucine and methionine.</text>
</comment>
<dbReference type="Pfam" id="PF22468">
    <property type="entry name" value="ACT_9"/>
    <property type="match status" value="1"/>
</dbReference>
<dbReference type="InterPro" id="IPR001048">
    <property type="entry name" value="Asp/Glu/Uridylate_kinase"/>
</dbReference>
<evidence type="ECO:0000313" key="18">
    <source>
        <dbReference type="Proteomes" id="UP000824088"/>
    </source>
</evidence>
<dbReference type="PANTHER" id="PTHR21499:SF67">
    <property type="entry name" value="ASPARTOKINASE 3"/>
    <property type="match status" value="1"/>
</dbReference>
<dbReference type="FunFam" id="3.30.2130.10:FF:000001">
    <property type="entry name" value="Bifunctional aspartokinase/homoserine dehydrogenase"/>
    <property type="match status" value="1"/>
</dbReference>
<keyword evidence="10" id="KW-0220">Diaminopimelate biosynthesis</keyword>
<dbReference type="NCBIfam" id="TIGR00657">
    <property type="entry name" value="asp_kinases"/>
    <property type="match status" value="1"/>
</dbReference>
<comment type="catalytic activity">
    <reaction evidence="12 14">
        <text>L-aspartate + ATP = 4-phospho-L-aspartate + ADP</text>
        <dbReference type="Rhea" id="RHEA:23776"/>
        <dbReference type="ChEBI" id="CHEBI:29991"/>
        <dbReference type="ChEBI" id="CHEBI:30616"/>
        <dbReference type="ChEBI" id="CHEBI:57535"/>
        <dbReference type="ChEBI" id="CHEBI:456216"/>
        <dbReference type="EC" id="2.7.2.4"/>
    </reaction>
</comment>
<evidence type="ECO:0000256" key="13">
    <source>
        <dbReference type="PIRSR" id="PIRSR000726-1"/>
    </source>
</evidence>
<dbReference type="NCBIfam" id="NF006540">
    <property type="entry name" value="PRK09034.1"/>
    <property type="match status" value="1"/>
</dbReference>
<comment type="pathway">
    <text evidence="4 15">Amino-acid biosynthesis; L-threonine biosynthesis; L-threonine from L-aspartate: step 1/5.</text>
</comment>